<reference evidence="10 11" key="1">
    <citation type="journal article" date="2017" name="Mycologia">
        <title>Bifiguratus adelaidae, gen. et sp. nov., a new member of Mucoromycotina in endophytic and soil-dwelling habitats.</title>
        <authorList>
            <person name="Torres-Cruz T.J."/>
            <person name="Billingsley Tobias T.L."/>
            <person name="Almatruk M."/>
            <person name="Hesse C."/>
            <person name="Kuske C.R."/>
            <person name="Desiro A."/>
            <person name="Benucci G.M."/>
            <person name="Bonito G."/>
            <person name="Stajich J.E."/>
            <person name="Dunlap C."/>
            <person name="Arnold A.E."/>
            <person name="Porras-Alfaro A."/>
        </authorList>
    </citation>
    <scope>NUCLEOTIDE SEQUENCE [LARGE SCALE GENOMIC DNA]</scope>
    <source>
        <strain evidence="10 11">AZ0501</strain>
    </source>
</reference>
<dbReference type="PANTHER" id="PTHR24006">
    <property type="entry name" value="UBIQUITIN CARBOXYL-TERMINAL HYDROLASE"/>
    <property type="match status" value="1"/>
</dbReference>
<dbReference type="PANTHER" id="PTHR24006:SF722">
    <property type="entry name" value="UBIQUITIN CARBOXYL-TERMINAL HYDROLASE 48"/>
    <property type="match status" value="1"/>
</dbReference>
<comment type="catalytic activity">
    <reaction evidence="1">
        <text>Thiol-dependent hydrolysis of ester, thioester, amide, peptide and isopeptide bonds formed by the C-terminal Gly of ubiquitin (a 76-residue protein attached to proteins as an intracellular targeting signal).</text>
        <dbReference type="EC" id="3.4.19.12"/>
    </reaction>
</comment>
<evidence type="ECO:0000256" key="3">
    <source>
        <dbReference type="ARBA" id="ARBA00012759"/>
    </source>
</evidence>
<dbReference type="SUPFAM" id="SSF54001">
    <property type="entry name" value="Cysteine proteinases"/>
    <property type="match status" value="1"/>
</dbReference>
<dbReference type="Proteomes" id="UP000242875">
    <property type="component" value="Unassembled WGS sequence"/>
</dbReference>
<dbReference type="InterPro" id="IPR028889">
    <property type="entry name" value="USP"/>
</dbReference>
<evidence type="ECO:0000256" key="5">
    <source>
        <dbReference type="ARBA" id="ARBA00022786"/>
    </source>
</evidence>
<comment type="similarity">
    <text evidence="2">Belongs to the peptidase C19 family.</text>
</comment>
<dbReference type="Pfam" id="PF00443">
    <property type="entry name" value="UCH"/>
    <property type="match status" value="1"/>
</dbReference>
<evidence type="ECO:0000256" key="1">
    <source>
        <dbReference type="ARBA" id="ARBA00000707"/>
    </source>
</evidence>
<comment type="caution">
    <text evidence="10">The sequence shown here is derived from an EMBL/GenBank/DDBJ whole genome shotgun (WGS) entry which is preliminary data.</text>
</comment>
<feature type="compositionally biased region" description="Basic residues" evidence="8">
    <location>
        <begin position="32"/>
        <end position="41"/>
    </location>
</feature>
<keyword evidence="11" id="KW-1185">Reference proteome</keyword>
<proteinExistence type="inferred from homology"/>
<gene>
    <name evidence="10" type="ORF">BZG36_00302</name>
</gene>
<organism evidence="10 11">
    <name type="scientific">Bifiguratus adelaidae</name>
    <dbReference type="NCBI Taxonomy" id="1938954"/>
    <lineage>
        <taxon>Eukaryota</taxon>
        <taxon>Fungi</taxon>
        <taxon>Fungi incertae sedis</taxon>
        <taxon>Mucoromycota</taxon>
        <taxon>Mucoromycotina</taxon>
        <taxon>Endogonomycetes</taxon>
        <taxon>Endogonales</taxon>
        <taxon>Endogonales incertae sedis</taxon>
        <taxon>Bifiguratus</taxon>
    </lineage>
</organism>
<evidence type="ECO:0000256" key="4">
    <source>
        <dbReference type="ARBA" id="ARBA00022670"/>
    </source>
</evidence>
<dbReference type="GO" id="GO:0005829">
    <property type="term" value="C:cytosol"/>
    <property type="evidence" value="ECO:0007669"/>
    <property type="project" value="TreeGrafter"/>
</dbReference>
<keyword evidence="4" id="KW-0645">Protease</keyword>
<evidence type="ECO:0000313" key="10">
    <source>
        <dbReference type="EMBL" id="OZJ06710.1"/>
    </source>
</evidence>
<dbReference type="AlphaFoldDB" id="A0A261Y7V0"/>
<dbReference type="GO" id="GO:0006508">
    <property type="term" value="P:proteolysis"/>
    <property type="evidence" value="ECO:0007669"/>
    <property type="project" value="UniProtKB-KW"/>
</dbReference>
<feature type="compositionally biased region" description="Polar residues" evidence="8">
    <location>
        <begin position="16"/>
        <end position="25"/>
    </location>
</feature>
<keyword evidence="7" id="KW-0788">Thiol protease</keyword>
<evidence type="ECO:0000256" key="6">
    <source>
        <dbReference type="ARBA" id="ARBA00022801"/>
    </source>
</evidence>
<dbReference type="InterPro" id="IPR001394">
    <property type="entry name" value="Peptidase_C19_UCH"/>
</dbReference>
<dbReference type="PROSITE" id="PS50235">
    <property type="entry name" value="USP_3"/>
    <property type="match status" value="1"/>
</dbReference>
<keyword evidence="6" id="KW-0378">Hydrolase</keyword>
<feature type="domain" description="USP" evidence="9">
    <location>
        <begin position="135"/>
        <end position="500"/>
    </location>
</feature>
<name>A0A261Y7V0_9FUNG</name>
<accession>A0A261Y7V0</accession>
<sequence length="519" mass="58832">MDASPKPTAFGLPVPTLQTRRSPSPASDGEKKKHRPTKFWKHLLTSQGRRKREASQEIEEGGSKPLLAAQEVKVNSLTTYLQEYVGIYSESHRDEVILLLKRNDWNSDAAIQEVKNIMDAEEGVLVEINPDVTLVGAENEMLTSCYIDSLLFAMFVSLIAFEPMLFVETSDAETKRLQTLLRLFVNNLRSGKLVRVDAVHELRVQLLNCGWTGLDRVHGVPTQEDVTELFLFLTNKFRLPYLPVQVRLFHGANVDADDDRMTTERMLSLSIPSTIAGTGPVTLESLIAEHFYNNVVTGIKRNVDSTSMSASSIDKSSYFMVDTTLSGEKKRPPKQREMLVSAWQVLELLPFYVTSNEQGETSLPHAGEFSDKTLMLPMALKRYEYDMYGRSKRIPRDILIPSEIFLSQFVGETLETCPDCQKPLQHVAVLRSVICHQGDSPNAGHYVAFSARRTGDQWSWLALDDMDLHHRVKTFSTPNAINDMYTQFSKEAYMLFYELETTCDHDRPRLDNTNHCALQ</sequence>
<protein>
    <recommendedName>
        <fullName evidence="3">ubiquitinyl hydrolase 1</fullName>
        <ecNumber evidence="3">3.4.19.12</ecNumber>
    </recommendedName>
</protein>
<dbReference type="InterPro" id="IPR038765">
    <property type="entry name" value="Papain-like_cys_pep_sf"/>
</dbReference>
<dbReference type="Gene3D" id="3.90.70.10">
    <property type="entry name" value="Cysteine proteinases"/>
    <property type="match status" value="1"/>
</dbReference>
<dbReference type="GO" id="GO:0016579">
    <property type="term" value="P:protein deubiquitination"/>
    <property type="evidence" value="ECO:0007669"/>
    <property type="project" value="InterPro"/>
</dbReference>
<evidence type="ECO:0000313" key="11">
    <source>
        <dbReference type="Proteomes" id="UP000242875"/>
    </source>
</evidence>
<feature type="region of interest" description="Disordered" evidence="8">
    <location>
        <begin position="1"/>
        <end position="62"/>
    </location>
</feature>
<evidence type="ECO:0000256" key="2">
    <source>
        <dbReference type="ARBA" id="ARBA00009085"/>
    </source>
</evidence>
<dbReference type="GO" id="GO:0004843">
    <property type="term" value="F:cysteine-type deubiquitinase activity"/>
    <property type="evidence" value="ECO:0007669"/>
    <property type="project" value="UniProtKB-EC"/>
</dbReference>
<keyword evidence="5" id="KW-0833">Ubl conjugation pathway</keyword>
<dbReference type="GO" id="GO:0005634">
    <property type="term" value="C:nucleus"/>
    <property type="evidence" value="ECO:0007669"/>
    <property type="project" value="UniProtKB-SubCell"/>
</dbReference>
<evidence type="ECO:0000259" key="9">
    <source>
        <dbReference type="PROSITE" id="PS50235"/>
    </source>
</evidence>
<evidence type="ECO:0000256" key="8">
    <source>
        <dbReference type="SAM" id="MobiDB-lite"/>
    </source>
</evidence>
<dbReference type="InterPro" id="IPR050164">
    <property type="entry name" value="Peptidase_C19"/>
</dbReference>
<evidence type="ECO:0000256" key="7">
    <source>
        <dbReference type="ARBA" id="ARBA00022807"/>
    </source>
</evidence>
<dbReference type="EMBL" id="MVBO01000002">
    <property type="protein sequence ID" value="OZJ06710.1"/>
    <property type="molecule type" value="Genomic_DNA"/>
</dbReference>
<dbReference type="OrthoDB" id="6287070at2759"/>
<dbReference type="EC" id="3.4.19.12" evidence="3"/>